<accession>A0AA37VEP1</accession>
<dbReference type="Pfam" id="PF10677">
    <property type="entry name" value="DUF2490"/>
    <property type="match status" value="1"/>
</dbReference>
<dbReference type="Proteomes" id="UP001161325">
    <property type="component" value="Unassembled WGS sequence"/>
</dbReference>
<dbReference type="AlphaFoldDB" id="A0AA37VEP1"/>
<comment type="caution">
    <text evidence="2">The sequence shown here is derived from an EMBL/GenBank/DDBJ whole genome shotgun (WGS) entry which is preliminary data.</text>
</comment>
<evidence type="ECO:0000313" key="2">
    <source>
        <dbReference type="EMBL" id="GLC25514.1"/>
    </source>
</evidence>
<dbReference type="EMBL" id="BRXS01000003">
    <property type="protein sequence ID" value="GLC25514.1"/>
    <property type="molecule type" value="Genomic_DNA"/>
</dbReference>
<reference evidence="2" key="1">
    <citation type="submission" date="2022-08" db="EMBL/GenBank/DDBJ databases">
        <title>Draft genome sequencing of Roseisolibacter agri AW1220.</title>
        <authorList>
            <person name="Tobiishi Y."/>
            <person name="Tonouchi A."/>
        </authorList>
    </citation>
    <scope>NUCLEOTIDE SEQUENCE</scope>
    <source>
        <strain evidence="2">AW1220</strain>
    </source>
</reference>
<protein>
    <recommendedName>
        <fullName evidence="4">DUF2490 domain-containing protein</fullName>
    </recommendedName>
</protein>
<gene>
    <name evidence="2" type="ORF">rosag_20270</name>
</gene>
<evidence type="ECO:0008006" key="4">
    <source>
        <dbReference type="Google" id="ProtNLM"/>
    </source>
</evidence>
<proteinExistence type="predicted"/>
<name>A0AA37VEP1_9BACT</name>
<sequence length="257" mass="28067">MRVMHRLLVLTAGALAIGGAARAHAQATTPARRAATNTHSWLQLFGEHRLDARWSLSLEAQLRRADLAGETPQQLVLRPGVLYQLGGGALLGAGYAYAGTSVYGDAPAAAPFPEHRTWQMLQFPSRTGAVAWSHRLRTEQRWVGRIRTVDGVAAHDGYAFRHRARALTRATVDAQALGVALPRAYLTSWGELLVHVGESPDGQIFDQSRAALQAGWRFSPRLRAEAGYMQQFIQRGGSRVSESNHTLVLSLFAVTGR</sequence>
<keyword evidence="1" id="KW-0732">Signal</keyword>
<evidence type="ECO:0000256" key="1">
    <source>
        <dbReference type="SAM" id="SignalP"/>
    </source>
</evidence>
<keyword evidence="3" id="KW-1185">Reference proteome</keyword>
<organism evidence="2 3">
    <name type="scientific">Roseisolibacter agri</name>
    <dbReference type="NCBI Taxonomy" id="2014610"/>
    <lineage>
        <taxon>Bacteria</taxon>
        <taxon>Pseudomonadati</taxon>
        <taxon>Gemmatimonadota</taxon>
        <taxon>Gemmatimonadia</taxon>
        <taxon>Gemmatimonadales</taxon>
        <taxon>Gemmatimonadaceae</taxon>
        <taxon>Roseisolibacter</taxon>
    </lineage>
</organism>
<evidence type="ECO:0000313" key="3">
    <source>
        <dbReference type="Proteomes" id="UP001161325"/>
    </source>
</evidence>
<dbReference type="InterPro" id="IPR019619">
    <property type="entry name" value="DUF2490"/>
</dbReference>
<dbReference type="SUPFAM" id="SSF56935">
    <property type="entry name" value="Porins"/>
    <property type="match status" value="1"/>
</dbReference>
<feature type="signal peptide" evidence="1">
    <location>
        <begin position="1"/>
        <end position="25"/>
    </location>
</feature>
<feature type="chain" id="PRO_5041223724" description="DUF2490 domain-containing protein" evidence="1">
    <location>
        <begin position="26"/>
        <end position="257"/>
    </location>
</feature>